<protein>
    <recommendedName>
        <fullName evidence="3">Copper(I)-binding protein</fullName>
    </recommendedName>
</protein>
<dbReference type="EMBL" id="FOUY01000028">
    <property type="protein sequence ID" value="SFO04519.1"/>
    <property type="molecule type" value="Genomic_DNA"/>
</dbReference>
<name>A0A1I5DZ67_PSUAM</name>
<reference evidence="1 2" key="1">
    <citation type="submission" date="2016-10" db="EMBL/GenBank/DDBJ databases">
        <authorList>
            <person name="de Groot N.N."/>
        </authorList>
    </citation>
    <scope>NUCLEOTIDE SEQUENCE [LARGE SCALE GENOMIC DNA]</scope>
    <source>
        <strain evidence="1 2">CGMCC 4.1877</strain>
    </source>
</reference>
<gene>
    <name evidence="1" type="ORF">SAMN05216207_102829</name>
</gene>
<dbReference type="RefSeq" id="WP_093349410.1">
    <property type="nucleotide sequence ID" value="NZ_FOUY01000028.1"/>
</dbReference>
<organism evidence="1 2">
    <name type="scientific">Pseudonocardia ammonioxydans</name>
    <dbReference type="NCBI Taxonomy" id="260086"/>
    <lineage>
        <taxon>Bacteria</taxon>
        <taxon>Bacillati</taxon>
        <taxon>Actinomycetota</taxon>
        <taxon>Actinomycetes</taxon>
        <taxon>Pseudonocardiales</taxon>
        <taxon>Pseudonocardiaceae</taxon>
        <taxon>Pseudonocardia</taxon>
    </lineage>
</organism>
<evidence type="ECO:0008006" key="3">
    <source>
        <dbReference type="Google" id="ProtNLM"/>
    </source>
</evidence>
<dbReference type="OrthoDB" id="5188566at2"/>
<sequence length="180" mass="18308">MAAVLLFATGCGAGQIAQTANHVTATNGAQGRVGPMLVRDAQLVGQPPVTGDTLHEPGADVPVRVTIVHDASHSVPGVGADRLVAVSSPSFTAGRVTGDTRVDVGGALAAGYDEPVSSVTTGGTQRIGITLLGLQEPLRAGLTYPVTFTFERAGPLTLQLPVANPDVVVPRADGDPRTDR</sequence>
<evidence type="ECO:0000313" key="2">
    <source>
        <dbReference type="Proteomes" id="UP000199614"/>
    </source>
</evidence>
<proteinExistence type="predicted"/>
<evidence type="ECO:0000313" key="1">
    <source>
        <dbReference type="EMBL" id="SFO04519.1"/>
    </source>
</evidence>
<accession>A0A1I5DZ67</accession>
<dbReference type="Proteomes" id="UP000199614">
    <property type="component" value="Unassembled WGS sequence"/>
</dbReference>
<dbReference type="SUPFAM" id="SSF110087">
    <property type="entry name" value="DR1885-like metal-binding protein"/>
    <property type="match status" value="1"/>
</dbReference>
<dbReference type="Gene3D" id="2.60.40.1890">
    <property type="entry name" value="PCu(A)C copper chaperone"/>
    <property type="match status" value="1"/>
</dbReference>
<dbReference type="STRING" id="260086.SAMN05216207_102829"/>
<keyword evidence="2" id="KW-1185">Reference proteome</keyword>
<dbReference type="AlphaFoldDB" id="A0A1I5DZ67"/>
<dbReference type="Pfam" id="PF04314">
    <property type="entry name" value="PCuAC"/>
    <property type="match status" value="1"/>
</dbReference>
<dbReference type="InterPro" id="IPR036182">
    <property type="entry name" value="PCuAC_sf"/>
</dbReference>
<dbReference type="InterPro" id="IPR007410">
    <property type="entry name" value="LpqE-like"/>
</dbReference>